<dbReference type="Proteomes" id="UP001652660">
    <property type="component" value="Chromosome 9c"/>
</dbReference>
<sequence>MWILCDRIGSSFFCIRWRSVPDGCQTIKLPSRIHCRSWSRFRNHQSMPVPSGKMGNGRTPCFVRNKYALSVVGRNHQLPSIDDDFDQEPFWSNVLKKSFWALKSLSRFLVEQPSQLKYIEWPSFQSTSYNPQKLRYLGSDEVLTSNERAILLFKRWLLHFFKYNSEMIR</sequence>
<proteinExistence type="predicted"/>
<evidence type="ECO:0000313" key="1">
    <source>
        <dbReference type="Proteomes" id="UP001652660"/>
    </source>
</evidence>
<reference evidence="1" key="1">
    <citation type="journal article" date="2025" name="Foods">
        <title>Unveiling the Microbial Signatures of Arabica Coffee Cherries: Insights into Ripeness Specific Diversity, Functional Traits, and Implications for Quality and Safety.</title>
        <authorList>
            <consortium name="RefSeq"/>
            <person name="Tenea G.N."/>
            <person name="Cifuentes V."/>
            <person name="Reyes P."/>
            <person name="Cevallos-Vallejos M."/>
        </authorList>
    </citation>
    <scope>NUCLEOTIDE SEQUENCE [LARGE SCALE GENOMIC DNA]</scope>
</reference>
<gene>
    <name evidence="2" type="primary">LOC113708041</name>
</gene>
<dbReference type="GeneID" id="113708041"/>
<evidence type="ECO:0000313" key="2">
    <source>
        <dbReference type="RefSeq" id="XP_027086289.2"/>
    </source>
</evidence>
<dbReference type="RefSeq" id="XP_027086289.2">
    <property type="nucleotide sequence ID" value="XM_027230488.2"/>
</dbReference>
<dbReference type="PANTHER" id="PTHR37247:SF1">
    <property type="entry name" value="TRANSMEMBRANE PROTEIN"/>
    <property type="match status" value="1"/>
</dbReference>
<keyword evidence="1" id="KW-1185">Reference proteome</keyword>
<organism evidence="1 2">
    <name type="scientific">Coffea arabica</name>
    <name type="common">Arabian coffee</name>
    <dbReference type="NCBI Taxonomy" id="13443"/>
    <lineage>
        <taxon>Eukaryota</taxon>
        <taxon>Viridiplantae</taxon>
        <taxon>Streptophyta</taxon>
        <taxon>Embryophyta</taxon>
        <taxon>Tracheophyta</taxon>
        <taxon>Spermatophyta</taxon>
        <taxon>Magnoliopsida</taxon>
        <taxon>eudicotyledons</taxon>
        <taxon>Gunneridae</taxon>
        <taxon>Pentapetalae</taxon>
        <taxon>asterids</taxon>
        <taxon>lamiids</taxon>
        <taxon>Gentianales</taxon>
        <taxon>Rubiaceae</taxon>
        <taxon>Ixoroideae</taxon>
        <taxon>Gardenieae complex</taxon>
        <taxon>Bertiereae - Coffeeae clade</taxon>
        <taxon>Coffeeae</taxon>
        <taxon>Coffea</taxon>
    </lineage>
</organism>
<reference evidence="2" key="2">
    <citation type="submission" date="2025-08" db="UniProtKB">
        <authorList>
            <consortium name="RefSeq"/>
        </authorList>
    </citation>
    <scope>IDENTIFICATION</scope>
    <source>
        <tissue evidence="2">Leaves</tissue>
    </source>
</reference>
<accession>A0A6P6U754</accession>
<dbReference type="AlphaFoldDB" id="A0A6P6U754"/>
<dbReference type="PANTHER" id="PTHR37247">
    <property type="entry name" value="TRANSMEMBRANE PROTEIN"/>
    <property type="match status" value="1"/>
</dbReference>
<dbReference type="OrthoDB" id="1913236at2759"/>
<name>A0A6P6U754_COFAR</name>
<protein>
    <submittedName>
        <fullName evidence="2">Uncharacterized protein isoform X1</fullName>
    </submittedName>
</protein>